<evidence type="ECO:0000256" key="3">
    <source>
        <dbReference type="SAM" id="SignalP"/>
    </source>
</evidence>
<keyword evidence="3" id="KW-0732">Signal</keyword>
<feature type="signal peptide" evidence="3">
    <location>
        <begin position="1"/>
        <end position="23"/>
    </location>
</feature>
<evidence type="ECO:0000313" key="8">
    <source>
        <dbReference type="Proteomes" id="UP000691718"/>
    </source>
</evidence>
<dbReference type="InterPro" id="IPR055096">
    <property type="entry name" value="Ig_NUP210_1st"/>
</dbReference>
<feature type="region of interest" description="Disordered" evidence="1">
    <location>
        <begin position="1984"/>
        <end position="2011"/>
    </location>
</feature>
<dbReference type="Pfam" id="PF26181">
    <property type="entry name" value="Ig_NUP210_13th"/>
    <property type="match status" value="1"/>
</dbReference>
<dbReference type="Proteomes" id="UP000691718">
    <property type="component" value="Unassembled WGS sequence"/>
</dbReference>
<comment type="caution">
    <text evidence="7">The sequence shown here is derived from an EMBL/GenBank/DDBJ whole genome shotgun (WGS) entry which is preliminary data.</text>
</comment>
<organism evidence="7 8">
    <name type="scientific">Parnassius apollo</name>
    <name type="common">Apollo butterfly</name>
    <name type="synonym">Papilio apollo</name>
    <dbReference type="NCBI Taxonomy" id="110799"/>
    <lineage>
        <taxon>Eukaryota</taxon>
        <taxon>Metazoa</taxon>
        <taxon>Ecdysozoa</taxon>
        <taxon>Arthropoda</taxon>
        <taxon>Hexapoda</taxon>
        <taxon>Insecta</taxon>
        <taxon>Pterygota</taxon>
        <taxon>Neoptera</taxon>
        <taxon>Endopterygota</taxon>
        <taxon>Lepidoptera</taxon>
        <taxon>Glossata</taxon>
        <taxon>Ditrysia</taxon>
        <taxon>Papilionoidea</taxon>
        <taxon>Papilionidae</taxon>
        <taxon>Parnassiinae</taxon>
        <taxon>Parnassini</taxon>
        <taxon>Parnassius</taxon>
        <taxon>Parnassius</taxon>
    </lineage>
</organism>
<dbReference type="InterPro" id="IPR045197">
    <property type="entry name" value="NUP210-like"/>
</dbReference>
<dbReference type="Pfam" id="PF22969">
    <property type="entry name" value="Ig_NUP210_2nd"/>
    <property type="match status" value="1"/>
</dbReference>
<keyword evidence="2" id="KW-1133">Transmembrane helix</keyword>
<evidence type="ECO:0000256" key="1">
    <source>
        <dbReference type="SAM" id="MobiDB-lite"/>
    </source>
</evidence>
<reference evidence="7" key="1">
    <citation type="submission" date="2021-04" db="EMBL/GenBank/DDBJ databases">
        <authorList>
            <person name="Tunstrom K."/>
        </authorList>
    </citation>
    <scope>NUCLEOTIDE SEQUENCE</scope>
</reference>
<keyword evidence="2" id="KW-0812">Transmembrane</keyword>
<dbReference type="PANTHER" id="PTHR23019:SF0">
    <property type="entry name" value="NUCLEAR PORE MEMBRANE GLYCOPROTEIN 210"/>
    <property type="match status" value="1"/>
</dbReference>
<dbReference type="InterPro" id="IPR058779">
    <property type="entry name" value="Ig_NUP210_13th"/>
</dbReference>
<evidence type="ECO:0000259" key="5">
    <source>
        <dbReference type="Pfam" id="PF22969"/>
    </source>
</evidence>
<dbReference type="InterPro" id="IPR055097">
    <property type="entry name" value="Ig_NUP210_2nd"/>
</dbReference>
<evidence type="ECO:0000259" key="4">
    <source>
        <dbReference type="Pfam" id="PF22967"/>
    </source>
</evidence>
<feature type="domain" description="NUP210 Ig-like" evidence="5">
    <location>
        <begin position="123"/>
        <end position="221"/>
    </location>
</feature>
<keyword evidence="2" id="KW-0472">Membrane</keyword>
<sequence>MEILQNSLLFVLTLTASLYVCESAKINTPRVLLPWFENLYVNFTFEIIEGGCYKWSLSRDDIIDLEALYDDSWGHCSRAARVSVSKTCIPPGSVIILAEEVNTGEILRGDVDVDIISSLKITSTTWKLFLEEAPEAFEVVAYDDQGNKFSTLEGISFSWTVENVGNNYGEDPLVAFVRWRDTDYEAPPGIAELEAKGLKSHSLLLYGQAMGECKVTVCLEDICTDFNLKVVASVALMPATAVIAHGDTLRYKVVRMRAGRLTVQNVVDTLYSLRVPDNNMVKLEDAISLVRGTEIGTTTVFLMSGLTEVATALLTVAEPDSIRVTLRPANLVIYGEEFVIHCVVYDAEGHALTAGEETLIRLSVEGEANIDLIRSTENGTITIAMAQNSGSFTITARLYSIAGKTLMTKIEGQASAVAVEPLEVVPSELFVAWTDSIQEVLLKHRGGGDEPVVWSESETELQPQSSFSLAPTGVITVRGVGQLDVKVQLKKYSHVRAHGRIFSAPPELVQVSSSGQARIGRPHHLHIALTATHPVTGELYNFHLCNCASFSVSLLEGPEPLNVTAATWVQPVEGACCVLQCSWAARGVALVRVWRGRAGDAARVAVRAAPRLRWPPHAAAALLTASAPVLAEGEALVPSSSDSRVAELVYRDGPSPHKYPELQLFTFKCRRKGDVRLEIASSSTEERETVDFEVACAPHVSRIRLEAPPSPGNCSGGPKLWLRPGQEVSVKVTLMDAIGRELLDEHGPRVAWESQPNHAGIEFKATDRLFVETDPEYAPVPVPLKYYQLLVADKQAIGWTGSIKASIPEATANIQARVVAPLQCDPLRVNIAWEGESVSNIATVTGGSGKYGVEAAKGVTASIENGVLTAAVPAPGIYDLVVTDLCVQGERQVIEVNIEEVLNVEVETTRAVCVGGCVPITALVKGTSQRYLSSSGPAEWRTVGNIKVKDGKLCGLQEGLGRVRASLAGVWSPELEVVVFPALVAVPSRARVPPGARLQLRHVGGPPAHLARLHYRVAHHTDRIHVRTPGLVAVPSRACSCGTLAARPRTSRACTTASHTTLTAYTYVHLGWWQYLRVPAAATRRRPARATRALSLPRRTPYRPHTRTYTWAGGSTFARLQLRHDGGPPALLACLHNCAAHHTDRIHVRTPGLVAVPSRACSCDTPVVRPRYSRAFTTAPHHHTDRIHVRTPGLVAVPSRACSCDTPVARPRYSRAFTTAPHTTPTAYMYVHLGWWQYLRVPAAATRRCPPALLARFHYRAAHHTDRIHVRTPGLVAVPSRACSCGTPAARPRYSRVCTTASHATPTAYMYVHLGWRQYFRACACSCGMPAALFVHLLDTFIMVSPTGLVQGLAMGTAHVKLVATDIANVEMASAEAEIEVVPISGLRVHASTQNLLVGSPTPVWVEAAGLTAAALSAVQPPPRVTWTLKDSTTARLYTGHVDDQLERSVAEGLSVRVVPLKPGVITIDVRVRNMGQVAETRSWDSAIEILGISEIRTSVEGFPNELAAGDRLAIAVGSSIRLKSVPRSVWTSYSDGVFDLSPSGEVNTLRPGHGVIVAQHKDDRNNIYRENAIHVEVSVPHYCTAEPSGDQDDDSLRVVLRNSIGRELLAPGANVSVNSPVSAHVRRAANSALGNEIIFTGLDSSGAFMSFQATASGVTVTDEVLVVGADSQGNRIVATGGWAVCVEGVGWRASGAVSLHAGAGVTLCVLTRAHAGRHALRRDRPPAALSLPQAPLHRMEFLAGEWPPTMVPLAFEAIGLTSGPILCTEEQKYALEGVQVELPYTCRTEAPYTAQPVLDLPNGQMGCSIIPAKPVVEPTEVELCAEWGVMRTCIKVLLLPPIQVSHNKVSVANPPATFTVSGHNHALKLVKMTTSPGLKLEMTTKDGEITVTVNVKSETVACGVGHVHVSSRLTAQEITVEVDRECDIACGTLLGAIFSLLKPYLSTLITVIAIAAAYLYVQQRFQSKGQIRMPIDPAMQTVLPQESPSPVQRSRTWSRSPYASGGPNVTHVPDVPVYGDASVLPDNSFSPNSTRTHSRFL</sequence>
<proteinExistence type="predicted"/>
<feature type="compositionally biased region" description="Polar residues" evidence="1">
    <location>
        <begin position="1984"/>
        <end position="2002"/>
    </location>
</feature>
<evidence type="ECO:0000256" key="2">
    <source>
        <dbReference type="SAM" id="Phobius"/>
    </source>
</evidence>
<feature type="transmembrane region" description="Helical" evidence="2">
    <location>
        <begin position="1945"/>
        <end position="1962"/>
    </location>
</feature>
<dbReference type="PANTHER" id="PTHR23019">
    <property type="entry name" value="NUCLEAR PORE MEMBRANE GLYCOPROTEIN GP210-RELATED"/>
    <property type="match status" value="1"/>
</dbReference>
<evidence type="ECO:0000313" key="7">
    <source>
        <dbReference type="EMBL" id="CAG5033254.1"/>
    </source>
</evidence>
<feature type="chain" id="PRO_5035833847" evidence="3">
    <location>
        <begin position="24"/>
        <end position="2042"/>
    </location>
</feature>
<evidence type="ECO:0000259" key="6">
    <source>
        <dbReference type="Pfam" id="PF26181"/>
    </source>
</evidence>
<protein>
    <submittedName>
        <fullName evidence="7">(apollo) hypothetical protein</fullName>
    </submittedName>
</protein>
<dbReference type="Pfam" id="PF22967">
    <property type="entry name" value="Ig_NUP210_1st"/>
    <property type="match status" value="1"/>
</dbReference>
<feature type="domain" description="NUP210 Ig-like" evidence="4">
    <location>
        <begin position="24"/>
        <end position="114"/>
    </location>
</feature>
<accession>A0A8S3XUM8</accession>
<feature type="domain" description="NUP210 Ig-like" evidence="6">
    <location>
        <begin position="1385"/>
        <end position="1478"/>
    </location>
</feature>
<dbReference type="EMBL" id="CAJQZP010001254">
    <property type="protein sequence ID" value="CAG5033254.1"/>
    <property type="molecule type" value="Genomic_DNA"/>
</dbReference>
<keyword evidence="8" id="KW-1185">Reference proteome</keyword>
<dbReference type="OrthoDB" id="361283at2759"/>
<gene>
    <name evidence="7" type="ORF">PAPOLLO_LOCUS20051</name>
</gene>
<name>A0A8S3XUM8_PARAO</name>